<comment type="caution">
    <text evidence="3">The sequence shown here is derived from an EMBL/GenBank/DDBJ whole genome shotgun (WGS) entry which is preliminary data.</text>
</comment>
<evidence type="ECO:0000313" key="3">
    <source>
        <dbReference type="EMBL" id="KAK3892684.1"/>
    </source>
</evidence>
<sequence length="348" mass="39470">MSACRMKPELAQYQLIYIGPISAMKSSKWTLARKAKKKCYNYPYYVKKRLETDTPEKIPPSSRTYSDANSRVRRAEETSDLQTDAELGRGHRRVKKKRFEDEDDSAHTDSSADTLVIPSTSQVPKPPTVRGFPALQRSNAFCRSQNEKLNSSDQTDAILLAVAKCETRVEDQSRLLEQVMTLQKDILHQLQHTRPVSSTHDHEYNFAPVDTLVAFAALEEKITSDKDFKELLVRRLEVLDGSSLKIAVKSVMDTILTNSLQQKFNWEGKTCWRTKENFTKKGFKSTKVCQLVFSTLLRKPQFSTDENVIGASIMKYLRSSSDRCGGRARRSRKQADDSSHSVTSAESG</sequence>
<protein>
    <recommendedName>
        <fullName evidence="2">DUF4806 domain-containing protein</fullName>
    </recommendedName>
</protein>
<proteinExistence type="predicted"/>
<organism evidence="3 4">
    <name type="scientific">Petrolisthes cinctipes</name>
    <name type="common">Flat porcelain crab</name>
    <dbReference type="NCBI Taxonomy" id="88211"/>
    <lineage>
        <taxon>Eukaryota</taxon>
        <taxon>Metazoa</taxon>
        <taxon>Ecdysozoa</taxon>
        <taxon>Arthropoda</taxon>
        <taxon>Crustacea</taxon>
        <taxon>Multicrustacea</taxon>
        <taxon>Malacostraca</taxon>
        <taxon>Eumalacostraca</taxon>
        <taxon>Eucarida</taxon>
        <taxon>Decapoda</taxon>
        <taxon>Pleocyemata</taxon>
        <taxon>Anomura</taxon>
        <taxon>Galatheoidea</taxon>
        <taxon>Porcellanidae</taxon>
        <taxon>Petrolisthes</taxon>
    </lineage>
</organism>
<dbReference type="InterPro" id="IPR032071">
    <property type="entry name" value="DUF4806"/>
</dbReference>
<evidence type="ECO:0000259" key="2">
    <source>
        <dbReference type="Pfam" id="PF16064"/>
    </source>
</evidence>
<dbReference type="PANTHER" id="PTHR34153">
    <property type="entry name" value="SI:CH211-262H13.3-RELATED-RELATED"/>
    <property type="match status" value="1"/>
</dbReference>
<dbReference type="EMBL" id="JAWQEG010000249">
    <property type="protein sequence ID" value="KAK3892684.1"/>
    <property type="molecule type" value="Genomic_DNA"/>
</dbReference>
<name>A0AAE1GJ98_PETCI</name>
<dbReference type="PANTHER" id="PTHR34153:SF2">
    <property type="entry name" value="SI:CH211-262H13.3-RELATED"/>
    <property type="match status" value="1"/>
</dbReference>
<evidence type="ECO:0000313" key="4">
    <source>
        <dbReference type="Proteomes" id="UP001286313"/>
    </source>
</evidence>
<accession>A0AAE1GJ98</accession>
<keyword evidence="4" id="KW-1185">Reference proteome</keyword>
<feature type="domain" description="DUF4806" evidence="2">
    <location>
        <begin position="208"/>
        <end position="289"/>
    </location>
</feature>
<evidence type="ECO:0000256" key="1">
    <source>
        <dbReference type="SAM" id="MobiDB-lite"/>
    </source>
</evidence>
<dbReference type="Pfam" id="PF16064">
    <property type="entry name" value="DUF4806"/>
    <property type="match status" value="1"/>
</dbReference>
<reference evidence="3" key="1">
    <citation type="submission" date="2023-10" db="EMBL/GenBank/DDBJ databases">
        <title>Genome assemblies of two species of porcelain crab, Petrolisthes cinctipes and Petrolisthes manimaculis (Anomura: Porcellanidae).</title>
        <authorList>
            <person name="Angst P."/>
        </authorList>
    </citation>
    <scope>NUCLEOTIDE SEQUENCE</scope>
    <source>
        <strain evidence="3">PB745_01</strain>
        <tissue evidence="3">Gill</tissue>
    </source>
</reference>
<feature type="region of interest" description="Disordered" evidence="1">
    <location>
        <begin position="323"/>
        <end position="348"/>
    </location>
</feature>
<gene>
    <name evidence="3" type="ORF">Pcinc_003476</name>
</gene>
<dbReference type="AlphaFoldDB" id="A0AAE1GJ98"/>
<dbReference type="Proteomes" id="UP001286313">
    <property type="component" value="Unassembled WGS sequence"/>
</dbReference>
<feature type="region of interest" description="Disordered" evidence="1">
    <location>
        <begin position="53"/>
        <end position="132"/>
    </location>
</feature>